<dbReference type="GO" id="GO:0003723">
    <property type="term" value="F:RNA binding"/>
    <property type="evidence" value="ECO:0007669"/>
    <property type="project" value="TreeGrafter"/>
</dbReference>
<dbReference type="GO" id="GO:0005634">
    <property type="term" value="C:nucleus"/>
    <property type="evidence" value="ECO:0007669"/>
    <property type="project" value="TreeGrafter"/>
</dbReference>
<dbReference type="FunFam" id="3.40.50.300:FF:000600">
    <property type="entry name" value="Nuclear valosin-containing protein-like"/>
    <property type="match status" value="1"/>
</dbReference>
<dbReference type="EMBL" id="JAIWYP010000010">
    <property type="protein sequence ID" value="KAH3747440.1"/>
    <property type="molecule type" value="Genomic_DNA"/>
</dbReference>
<dbReference type="InterPro" id="IPR050168">
    <property type="entry name" value="AAA_ATPase_domain"/>
</dbReference>
<dbReference type="Pfam" id="PF16725">
    <property type="entry name" value="Nucleolin_bd"/>
    <property type="match status" value="1"/>
</dbReference>
<dbReference type="AlphaFoldDB" id="A0A9D4DFA8"/>
<dbReference type="Pfam" id="PF17862">
    <property type="entry name" value="AAA_lid_3"/>
    <property type="match status" value="1"/>
</dbReference>
<evidence type="ECO:0000256" key="1">
    <source>
        <dbReference type="ARBA" id="ARBA00006914"/>
    </source>
</evidence>
<feature type="domain" description="AAA+ ATPase" evidence="5">
    <location>
        <begin position="956"/>
        <end position="1093"/>
    </location>
</feature>
<feature type="compositionally biased region" description="Low complexity" evidence="4">
    <location>
        <begin position="217"/>
        <end position="226"/>
    </location>
</feature>
<dbReference type="InterPro" id="IPR003593">
    <property type="entry name" value="AAA+_ATPase"/>
</dbReference>
<feature type="compositionally biased region" description="Basic and acidic residues" evidence="4">
    <location>
        <begin position="233"/>
        <end position="254"/>
    </location>
</feature>
<dbReference type="Pfam" id="PF00004">
    <property type="entry name" value="AAA"/>
    <property type="match status" value="2"/>
</dbReference>
<evidence type="ECO:0000259" key="5">
    <source>
        <dbReference type="SMART" id="SM00382"/>
    </source>
</evidence>
<name>A0A9D4DFA8_DREPO</name>
<reference evidence="6" key="2">
    <citation type="submission" date="2020-11" db="EMBL/GenBank/DDBJ databases">
        <authorList>
            <person name="McCartney M.A."/>
            <person name="Auch B."/>
            <person name="Kono T."/>
            <person name="Mallez S."/>
            <person name="Becker A."/>
            <person name="Gohl D.M."/>
            <person name="Silverstein K.A.T."/>
            <person name="Koren S."/>
            <person name="Bechman K.B."/>
            <person name="Herman A."/>
            <person name="Abrahante J.E."/>
            <person name="Garbe J."/>
        </authorList>
    </citation>
    <scope>NUCLEOTIDE SEQUENCE</scope>
    <source>
        <strain evidence="6">Duluth1</strain>
        <tissue evidence="6">Whole animal</tissue>
    </source>
</reference>
<evidence type="ECO:0000256" key="3">
    <source>
        <dbReference type="ARBA" id="ARBA00022840"/>
    </source>
</evidence>
<dbReference type="Gene3D" id="1.10.8.60">
    <property type="match status" value="1"/>
</dbReference>
<dbReference type="InterPro" id="IPR031996">
    <property type="entry name" value="NVL2_nucleolin-bd"/>
</dbReference>
<dbReference type="SUPFAM" id="SSF52540">
    <property type="entry name" value="P-loop containing nucleoside triphosphate hydrolases"/>
    <property type="match status" value="2"/>
</dbReference>
<feature type="domain" description="AAA+ ATPase" evidence="5">
    <location>
        <begin position="495"/>
        <end position="633"/>
    </location>
</feature>
<proteinExistence type="inferred from homology"/>
<dbReference type="CDD" id="cd19518">
    <property type="entry name" value="RecA-like_NVL_r1-like"/>
    <property type="match status" value="1"/>
</dbReference>
<feature type="compositionally biased region" description="Basic and acidic residues" evidence="4">
    <location>
        <begin position="436"/>
        <end position="450"/>
    </location>
</feature>
<accession>A0A9D4DFA8</accession>
<evidence type="ECO:0000313" key="7">
    <source>
        <dbReference type="Proteomes" id="UP000828390"/>
    </source>
</evidence>
<dbReference type="InterPro" id="IPR003959">
    <property type="entry name" value="ATPase_AAA_core"/>
</dbReference>
<feature type="region of interest" description="Disordered" evidence="4">
    <location>
        <begin position="217"/>
        <end position="254"/>
    </location>
</feature>
<dbReference type="Gene3D" id="3.40.50.300">
    <property type="entry name" value="P-loop containing nucleotide triphosphate hydrolases"/>
    <property type="match status" value="2"/>
</dbReference>
<gene>
    <name evidence="6" type="ORF">DPMN_181867</name>
</gene>
<organism evidence="6 7">
    <name type="scientific">Dreissena polymorpha</name>
    <name type="common">Zebra mussel</name>
    <name type="synonym">Mytilus polymorpha</name>
    <dbReference type="NCBI Taxonomy" id="45954"/>
    <lineage>
        <taxon>Eukaryota</taxon>
        <taxon>Metazoa</taxon>
        <taxon>Spiralia</taxon>
        <taxon>Lophotrochozoa</taxon>
        <taxon>Mollusca</taxon>
        <taxon>Bivalvia</taxon>
        <taxon>Autobranchia</taxon>
        <taxon>Heteroconchia</taxon>
        <taxon>Euheterodonta</taxon>
        <taxon>Imparidentia</taxon>
        <taxon>Neoheterodontei</taxon>
        <taxon>Myida</taxon>
        <taxon>Dreissenoidea</taxon>
        <taxon>Dreissenidae</taxon>
        <taxon>Dreissena</taxon>
    </lineage>
</organism>
<evidence type="ECO:0000256" key="4">
    <source>
        <dbReference type="SAM" id="MobiDB-lite"/>
    </source>
</evidence>
<comment type="caution">
    <text evidence="6">The sequence shown here is derived from an EMBL/GenBank/DDBJ whole genome shotgun (WGS) entry which is preliminary data.</text>
</comment>
<dbReference type="PROSITE" id="PS00674">
    <property type="entry name" value="AAA"/>
    <property type="match status" value="2"/>
</dbReference>
<dbReference type="GO" id="GO:0042254">
    <property type="term" value="P:ribosome biogenesis"/>
    <property type="evidence" value="ECO:0007669"/>
    <property type="project" value="TreeGrafter"/>
</dbReference>
<dbReference type="FunFam" id="3.40.50.300:FF:000149">
    <property type="entry name" value="Nuclear valosin-containing protein-like"/>
    <property type="match status" value="1"/>
</dbReference>
<keyword evidence="7" id="KW-1185">Reference proteome</keyword>
<dbReference type="PANTHER" id="PTHR23077:SF171">
    <property type="entry name" value="NUCLEAR VALOSIN-CONTAINING PROTEIN-LIKE"/>
    <property type="match status" value="1"/>
</dbReference>
<dbReference type="InterPro" id="IPR003960">
    <property type="entry name" value="ATPase_AAA_CS"/>
</dbReference>
<feature type="non-terminal residue" evidence="6">
    <location>
        <position position="1"/>
    </location>
</feature>
<protein>
    <recommendedName>
        <fullName evidence="5">AAA+ ATPase domain-containing protein</fullName>
    </recommendedName>
</protein>
<dbReference type="PANTHER" id="PTHR23077">
    <property type="entry name" value="AAA-FAMILY ATPASE"/>
    <property type="match status" value="1"/>
</dbReference>
<feature type="region of interest" description="Disordered" evidence="4">
    <location>
        <begin position="1"/>
        <end position="51"/>
    </location>
</feature>
<evidence type="ECO:0000313" key="6">
    <source>
        <dbReference type="EMBL" id="KAH3747440.1"/>
    </source>
</evidence>
<dbReference type="GO" id="GO:0005524">
    <property type="term" value="F:ATP binding"/>
    <property type="evidence" value="ECO:0007669"/>
    <property type="project" value="UniProtKB-KW"/>
</dbReference>
<dbReference type="InterPro" id="IPR038100">
    <property type="entry name" value="NLV2_N_sf"/>
</dbReference>
<dbReference type="Proteomes" id="UP000828390">
    <property type="component" value="Unassembled WGS sequence"/>
</dbReference>
<feature type="compositionally biased region" description="Polar residues" evidence="4">
    <location>
        <begin position="384"/>
        <end position="403"/>
    </location>
</feature>
<comment type="similarity">
    <text evidence="1">Belongs to the AAA ATPase family.</text>
</comment>
<reference evidence="6" key="1">
    <citation type="journal article" date="2019" name="bioRxiv">
        <title>The Genome of the Zebra Mussel, Dreissena polymorpha: A Resource for Invasive Species Research.</title>
        <authorList>
            <person name="McCartney M.A."/>
            <person name="Auch B."/>
            <person name="Kono T."/>
            <person name="Mallez S."/>
            <person name="Zhang Y."/>
            <person name="Obille A."/>
            <person name="Becker A."/>
            <person name="Abrahante J.E."/>
            <person name="Garbe J."/>
            <person name="Badalamenti J.P."/>
            <person name="Herman A."/>
            <person name="Mangelson H."/>
            <person name="Liachko I."/>
            <person name="Sullivan S."/>
            <person name="Sone E.D."/>
            <person name="Koren S."/>
            <person name="Silverstein K.A.T."/>
            <person name="Beckman K.B."/>
            <person name="Gohl D.M."/>
        </authorList>
    </citation>
    <scope>NUCLEOTIDE SEQUENCE</scope>
    <source>
        <strain evidence="6">Duluth1</strain>
        <tissue evidence="6">Whole animal</tissue>
    </source>
</reference>
<feature type="region of interest" description="Disordered" evidence="4">
    <location>
        <begin position="358"/>
        <end position="450"/>
    </location>
</feature>
<dbReference type="InterPro" id="IPR041569">
    <property type="entry name" value="AAA_lid_3"/>
</dbReference>
<evidence type="ECO:0000256" key="2">
    <source>
        <dbReference type="ARBA" id="ARBA00022741"/>
    </source>
</evidence>
<keyword evidence="3" id="KW-0067">ATP-binding</keyword>
<dbReference type="SMART" id="SM00382">
    <property type="entry name" value="AAA"/>
    <property type="match status" value="2"/>
</dbReference>
<dbReference type="InterPro" id="IPR027417">
    <property type="entry name" value="P-loop_NTPase"/>
</dbReference>
<dbReference type="GO" id="GO:0016887">
    <property type="term" value="F:ATP hydrolysis activity"/>
    <property type="evidence" value="ECO:0007669"/>
    <property type="project" value="InterPro"/>
</dbReference>
<sequence length="1106" mass="121496">MAKKKRLRQQLTANRETVNKDVKTVSGGLATPIKPVNILPPGPLKKSENNVQSCTSAASGTSRMEYMNTYDDVLKVPHSTQPETPSSVSHGKPPSIEVIDEDIETPQQTQVVLGKRLKDPKLISRIIEYLENRTNKKAISFCAMTDYLQSKYLEYRRKKRAAFKIYVEKAYSMWASENLESENSTSESDTDICDPSVGDGPDVLKEYKDTNAMNSMMSNMYKSSPSHSGANNPDDRGTKRKHEEDVNDGSDKDIEKIIYPSPNALERNLSSTGLVGPRRTKFDKYFIDRKGESLDEGTKGDNLTPVTRETTIQKFLGALPSRTSYSAFVNSKKDSSRKSGTLYRVFVDNKNGYDFNHSHSGITDDNVGVTDVPPSSPEPAVKQVENTTNQNIPDPRTARNQPIRSKEILTETQIADETFDKVKSLSKTPKKVRKSTKPDEKEMEAGKNSKKDIELQKSTVTFADVGGNDKSLTEICKLLVHMRHPEVYQQLGVTPPRGFLLHGPPGCGKTLLANAIAGELDLPILKLAATEIVSGVSGDSEAKIRDLFEKAQQNAPCIMFIDEIDSITPKRETASKDMERRIVAQLLACMDDLNANPSCHVLVIGATNRADSLDPALRRAGRFDREISLGIPDEQARLKILQVLCRGLRLEAGFDFQCLAHTTPGYVGADLMALTREAAITAVNRVFQALRAQPQTGSDVLTPVSSASNTTLPSVTHSAKTTHTLYTSSVVEAGTDDTRQAVREGKIDSVDEGLERKNCLDLRNYGVPKESINAQRTDNTYFGVQSFEGMDARDASKVSMEQSTGALSDTGACVAGSAANNLHDFPKEGVKIQELSKVLDITSESYSIVAAVDKTSSAGNTLSTPKESELQSVLSWLKEHPPLTESQLRDLYITMTDFQEALKCVQPSAKREGFATVPDVTWDDIGALQDVREELQLAILAPVRHPEQFQSLGLTRAQGVLLAGPPGCGKTLLAKAVANESGINFISVKGPELLNMYVGESERAVRTVFQRARNSAPCVIFFDELDALCPKRSGHSEGNSSARVVNQLLTEMDGLEERRQVYIMAATNRPDIIDPAVLRPGRLDKTLYVGLPCLEDRLDILNCITK</sequence>
<dbReference type="Gene3D" id="1.10.10.2010">
    <property type="match status" value="1"/>
</dbReference>
<dbReference type="GO" id="GO:1990275">
    <property type="term" value="F:preribosome binding"/>
    <property type="evidence" value="ECO:0007669"/>
    <property type="project" value="TreeGrafter"/>
</dbReference>
<dbReference type="CDD" id="cd19530">
    <property type="entry name" value="RecA-like_NVL_r2-like"/>
    <property type="match status" value="1"/>
</dbReference>
<keyword evidence="2" id="KW-0547">Nucleotide-binding</keyword>